<dbReference type="SUPFAM" id="SSF57850">
    <property type="entry name" value="RING/U-box"/>
    <property type="match status" value="1"/>
</dbReference>
<keyword evidence="6 14" id="KW-0812">Transmembrane</keyword>
<keyword evidence="5" id="KW-0808">Transferase</keyword>
<dbReference type="KEGG" id="pda:103703056"/>
<dbReference type="InterPro" id="IPR044600">
    <property type="entry name" value="ATL1/ATL16-like"/>
</dbReference>
<name>A0A8B7BRV1_PHODC</name>
<dbReference type="AlphaFoldDB" id="A0A8B7BRV1"/>
<dbReference type="RefSeq" id="XP_008783976.1">
    <property type="nucleotide sequence ID" value="XM_008785754.2"/>
</dbReference>
<keyword evidence="8 13" id="KW-0863">Zinc-finger</keyword>
<dbReference type="OrthoDB" id="8062037at2759"/>
<organism evidence="16 17">
    <name type="scientific">Phoenix dactylifera</name>
    <name type="common">Date palm</name>
    <dbReference type="NCBI Taxonomy" id="42345"/>
    <lineage>
        <taxon>Eukaryota</taxon>
        <taxon>Viridiplantae</taxon>
        <taxon>Streptophyta</taxon>
        <taxon>Embryophyta</taxon>
        <taxon>Tracheophyta</taxon>
        <taxon>Spermatophyta</taxon>
        <taxon>Magnoliopsida</taxon>
        <taxon>Liliopsida</taxon>
        <taxon>Arecaceae</taxon>
        <taxon>Coryphoideae</taxon>
        <taxon>Phoeniceae</taxon>
        <taxon>Phoenix</taxon>
    </lineage>
</organism>
<dbReference type="GeneID" id="103703056"/>
<dbReference type="PANTHER" id="PTHR46913:SF1">
    <property type="entry name" value="RING-H2 FINGER PROTEIN ATL16"/>
    <property type="match status" value="1"/>
</dbReference>
<gene>
    <name evidence="17" type="primary">LOC103703056</name>
</gene>
<evidence type="ECO:0000256" key="3">
    <source>
        <dbReference type="ARBA" id="ARBA00004906"/>
    </source>
</evidence>
<evidence type="ECO:0000256" key="14">
    <source>
        <dbReference type="SAM" id="Phobius"/>
    </source>
</evidence>
<evidence type="ECO:0000313" key="17">
    <source>
        <dbReference type="RefSeq" id="XP_008783976.1"/>
    </source>
</evidence>
<dbReference type="PROSITE" id="PS50089">
    <property type="entry name" value="ZF_RING_2"/>
    <property type="match status" value="1"/>
</dbReference>
<evidence type="ECO:0000256" key="13">
    <source>
        <dbReference type="PROSITE-ProRule" id="PRU00175"/>
    </source>
</evidence>
<dbReference type="InterPro" id="IPR001841">
    <property type="entry name" value="Znf_RING"/>
</dbReference>
<keyword evidence="10" id="KW-0862">Zinc</keyword>
<evidence type="ECO:0000256" key="11">
    <source>
        <dbReference type="ARBA" id="ARBA00022989"/>
    </source>
</evidence>
<comment type="subcellular location">
    <subcellularLocation>
        <location evidence="2">Membrane</location>
        <topology evidence="2">Single-pass membrane protein</topology>
    </subcellularLocation>
</comment>
<evidence type="ECO:0000256" key="12">
    <source>
        <dbReference type="ARBA" id="ARBA00023136"/>
    </source>
</evidence>
<comment type="pathway">
    <text evidence="3">Protein modification; protein ubiquitination.</text>
</comment>
<evidence type="ECO:0000256" key="4">
    <source>
        <dbReference type="ARBA" id="ARBA00012483"/>
    </source>
</evidence>
<reference evidence="17" key="2">
    <citation type="submission" date="2025-08" db="UniProtKB">
        <authorList>
            <consortium name="RefSeq"/>
        </authorList>
    </citation>
    <scope>IDENTIFICATION</scope>
    <source>
        <tissue evidence="17">Young leaves</tissue>
    </source>
</reference>
<feature type="transmembrane region" description="Helical" evidence="14">
    <location>
        <begin position="28"/>
        <end position="50"/>
    </location>
</feature>
<protein>
    <recommendedName>
        <fullName evidence="4">RING-type E3 ubiquitin transferase</fullName>
        <ecNumber evidence="4">2.3.2.27</ecNumber>
    </recommendedName>
</protein>
<dbReference type="GO" id="GO:0016567">
    <property type="term" value="P:protein ubiquitination"/>
    <property type="evidence" value="ECO:0007669"/>
    <property type="project" value="InterPro"/>
</dbReference>
<dbReference type="GO" id="GO:0061630">
    <property type="term" value="F:ubiquitin protein ligase activity"/>
    <property type="evidence" value="ECO:0007669"/>
    <property type="project" value="UniProtKB-EC"/>
</dbReference>
<evidence type="ECO:0000313" key="16">
    <source>
        <dbReference type="Proteomes" id="UP000228380"/>
    </source>
</evidence>
<comment type="catalytic activity">
    <reaction evidence="1">
        <text>S-ubiquitinyl-[E2 ubiquitin-conjugating enzyme]-L-cysteine + [acceptor protein]-L-lysine = [E2 ubiquitin-conjugating enzyme]-L-cysteine + N(6)-ubiquitinyl-[acceptor protein]-L-lysine.</text>
        <dbReference type="EC" id="2.3.2.27"/>
    </reaction>
</comment>
<dbReference type="Proteomes" id="UP000228380">
    <property type="component" value="Chromosome 8"/>
</dbReference>
<evidence type="ECO:0000256" key="1">
    <source>
        <dbReference type="ARBA" id="ARBA00000900"/>
    </source>
</evidence>
<dbReference type="EC" id="2.3.2.27" evidence="4"/>
<evidence type="ECO:0000256" key="5">
    <source>
        <dbReference type="ARBA" id="ARBA00022679"/>
    </source>
</evidence>
<dbReference type="PANTHER" id="PTHR46913">
    <property type="entry name" value="RING-H2 FINGER PROTEIN ATL16"/>
    <property type="match status" value="1"/>
</dbReference>
<keyword evidence="16" id="KW-1185">Reference proteome</keyword>
<proteinExistence type="predicted"/>
<keyword evidence="9" id="KW-0833">Ubl conjugation pathway</keyword>
<dbReference type="GO" id="GO:0016020">
    <property type="term" value="C:membrane"/>
    <property type="evidence" value="ECO:0007669"/>
    <property type="project" value="UniProtKB-SubCell"/>
</dbReference>
<dbReference type="GO" id="GO:0008270">
    <property type="term" value="F:zinc ion binding"/>
    <property type="evidence" value="ECO:0007669"/>
    <property type="project" value="UniProtKB-KW"/>
</dbReference>
<evidence type="ECO:0000256" key="7">
    <source>
        <dbReference type="ARBA" id="ARBA00022723"/>
    </source>
</evidence>
<feature type="domain" description="RING-type" evidence="15">
    <location>
        <begin position="109"/>
        <end position="149"/>
    </location>
</feature>
<evidence type="ECO:0000256" key="9">
    <source>
        <dbReference type="ARBA" id="ARBA00022786"/>
    </source>
</evidence>
<evidence type="ECO:0000256" key="8">
    <source>
        <dbReference type="ARBA" id="ARBA00022771"/>
    </source>
</evidence>
<evidence type="ECO:0000256" key="10">
    <source>
        <dbReference type="ARBA" id="ARBA00022833"/>
    </source>
</evidence>
<keyword evidence="12 14" id="KW-0472">Membrane</keyword>
<reference evidence="16" key="1">
    <citation type="journal article" date="2019" name="Nat. Commun.">
        <title>Genome-wide association mapping of date palm fruit traits.</title>
        <authorList>
            <person name="Hazzouri K.M."/>
            <person name="Gros-Balthazard M."/>
            <person name="Flowers J.M."/>
            <person name="Copetti D."/>
            <person name="Lemansour A."/>
            <person name="Lebrun M."/>
            <person name="Masmoudi K."/>
            <person name="Ferrand S."/>
            <person name="Dhar M.I."/>
            <person name="Fresquez Z.A."/>
            <person name="Rosas U."/>
            <person name="Zhang J."/>
            <person name="Talag J."/>
            <person name="Lee S."/>
            <person name="Kudrna D."/>
            <person name="Powell R.F."/>
            <person name="Leitch I.J."/>
            <person name="Krueger R.R."/>
            <person name="Wing R.A."/>
            <person name="Amiri K.M.A."/>
            <person name="Purugganan M.D."/>
        </authorList>
    </citation>
    <scope>NUCLEOTIDE SEQUENCE [LARGE SCALE GENOMIC DNA]</scope>
    <source>
        <strain evidence="16">cv. Khalas</strain>
    </source>
</reference>
<keyword evidence="11 14" id="KW-1133">Transmembrane helix</keyword>
<dbReference type="Gene3D" id="3.30.40.10">
    <property type="entry name" value="Zinc/RING finger domain, C3HC4 (zinc finger)"/>
    <property type="match status" value="1"/>
</dbReference>
<evidence type="ECO:0000259" key="15">
    <source>
        <dbReference type="PROSITE" id="PS50089"/>
    </source>
</evidence>
<dbReference type="InterPro" id="IPR013083">
    <property type="entry name" value="Znf_RING/FYVE/PHD"/>
</dbReference>
<keyword evidence="7" id="KW-0479">Metal-binding</keyword>
<evidence type="ECO:0000256" key="2">
    <source>
        <dbReference type="ARBA" id="ARBA00004167"/>
    </source>
</evidence>
<sequence>MAATTTMTTDSESSPAQHAKLGIVAAEVAIFTIATYAVSTVVIIFCVNIWDRLWGRRRVLHTPPASRPTEALRTGLRPSAISALPTFAYRRVGDGSGSENTGTSEQRTVCMSLVEEGEMVRLLPNCRHVFHVDCVDVWFRSHSTCPHCHSSVEAQEMVRKVEFGEASAPLPPSV</sequence>
<evidence type="ECO:0000256" key="6">
    <source>
        <dbReference type="ARBA" id="ARBA00022692"/>
    </source>
</evidence>
<accession>A0A8B7BRV1</accession>
<dbReference type="Pfam" id="PF13639">
    <property type="entry name" value="zf-RING_2"/>
    <property type="match status" value="1"/>
</dbReference>